<comment type="caution">
    <text evidence="2">The sequence shown here is derived from an EMBL/GenBank/DDBJ whole genome shotgun (WGS) entry which is preliminary data.</text>
</comment>
<evidence type="ECO:0000256" key="1">
    <source>
        <dbReference type="SAM" id="MobiDB-lite"/>
    </source>
</evidence>
<proteinExistence type="predicted"/>
<dbReference type="Proteomes" id="UP000193498">
    <property type="component" value="Unassembled WGS sequence"/>
</dbReference>
<dbReference type="AlphaFoldDB" id="A0A1Y1WTF9"/>
<protein>
    <submittedName>
        <fullName evidence="2">Uncharacterized protein</fullName>
    </submittedName>
</protein>
<organism evidence="2 3">
    <name type="scientific">Basidiobolus meristosporus CBS 931.73</name>
    <dbReference type="NCBI Taxonomy" id="1314790"/>
    <lineage>
        <taxon>Eukaryota</taxon>
        <taxon>Fungi</taxon>
        <taxon>Fungi incertae sedis</taxon>
        <taxon>Zoopagomycota</taxon>
        <taxon>Entomophthoromycotina</taxon>
        <taxon>Basidiobolomycetes</taxon>
        <taxon>Basidiobolales</taxon>
        <taxon>Basidiobolaceae</taxon>
        <taxon>Basidiobolus</taxon>
    </lineage>
</organism>
<evidence type="ECO:0000313" key="2">
    <source>
        <dbReference type="EMBL" id="ORX76526.1"/>
    </source>
</evidence>
<feature type="region of interest" description="Disordered" evidence="1">
    <location>
        <begin position="1"/>
        <end position="44"/>
    </location>
</feature>
<feature type="region of interest" description="Disordered" evidence="1">
    <location>
        <begin position="236"/>
        <end position="265"/>
    </location>
</feature>
<sequence length="846" mass="95092">MNCQKEIANVTKNSRKIRRKGKKKVRRGRGCRGGGGGEGRHTKPQKNLTKLAEAPEEVHNRINESESNQVILIQAVNSFALALEQASIGVSRSAGNFVQDRDAKCKVIQSQRNLPSSYPLNNQPKKRMSNIEDNGEQNTSSVSKVATYATTATISNEKTAAATDNFQKAIDIYETLSSESDEDNDTHCLTRKEGTGHDDSFHTTADCDESDGVCNNQSSVKTNKVVEVEIVVNSVGTSSDNFTPGSDLPEQQISPSSSPRESTNKVYPTCEEFDAAIQDLLLSSSSSQKNKDLTRGVSISEIESIANEVMFNEASRTTSLVAVVTGNKEAIEQGGLLCHYDTPMSAAELKLLVSMHQEFLAFWLEVFYQEPGRMTRILHGNRGLKGISSTQANVYWNATIKQFLLLSIRISNANLQNQDKCWAVVAKKENVKSYLLVRRFKHGSAPLSPSTMNNVLHHLLKAVYLYNICYNPQTKNAPNVRCKVEMYLHALGSFAGQMKNQNILLCRQQKQIECRVEEAGPTDREISILFSGLLRNMQTILETVLPLDELSYAVLENTELNQQQQSTLGKWSFVTAKSGRMITYLTETTHSKESPHCLLRQLSVRFQQLLYTAIQISAPSRRCKPLAYMLLHSSYQHSARDIRYSGERNVMYDPKNEQFIFNLNKDKRPGGTLLSMPVELTKYIIYWISLLRPTWVLNQGQGHPYFFTRLCGKGSLDPQRTGTLFLAAIWQVFSDSNRSFDQREFCRWCSGYGISYGLVDEYAAAMNHHPSTARQIYAPETQESLSATAINYYQCNVLRRRLGGAEVNDDDDNDDDNDNNDGTYLKCGRLQKQRRIVYTTSEDDEQ</sequence>
<dbReference type="EMBL" id="MCFE01000935">
    <property type="protein sequence ID" value="ORX76526.1"/>
    <property type="molecule type" value="Genomic_DNA"/>
</dbReference>
<name>A0A1Y1WTF9_9FUNG</name>
<reference evidence="2 3" key="1">
    <citation type="submission" date="2016-07" db="EMBL/GenBank/DDBJ databases">
        <title>Pervasive Adenine N6-methylation of Active Genes in Fungi.</title>
        <authorList>
            <consortium name="DOE Joint Genome Institute"/>
            <person name="Mondo S.J."/>
            <person name="Dannebaum R.O."/>
            <person name="Kuo R.C."/>
            <person name="Labutti K."/>
            <person name="Haridas S."/>
            <person name="Kuo A."/>
            <person name="Salamov A."/>
            <person name="Ahrendt S.R."/>
            <person name="Lipzen A."/>
            <person name="Sullivan W."/>
            <person name="Andreopoulos W.B."/>
            <person name="Clum A."/>
            <person name="Lindquist E."/>
            <person name="Daum C."/>
            <person name="Ramamoorthy G.K."/>
            <person name="Gryganskyi A."/>
            <person name="Culley D."/>
            <person name="Magnuson J.K."/>
            <person name="James T.Y."/>
            <person name="O'Malley M.A."/>
            <person name="Stajich J.E."/>
            <person name="Spatafora J.W."/>
            <person name="Visel A."/>
            <person name="Grigoriev I.V."/>
        </authorList>
    </citation>
    <scope>NUCLEOTIDE SEQUENCE [LARGE SCALE GENOMIC DNA]</scope>
    <source>
        <strain evidence="2 3">CBS 931.73</strain>
    </source>
</reference>
<keyword evidence="3" id="KW-1185">Reference proteome</keyword>
<evidence type="ECO:0000313" key="3">
    <source>
        <dbReference type="Proteomes" id="UP000193498"/>
    </source>
</evidence>
<accession>A0A1Y1WTF9</accession>
<feature type="region of interest" description="Disordered" evidence="1">
    <location>
        <begin position="110"/>
        <end position="139"/>
    </location>
</feature>
<gene>
    <name evidence="2" type="ORF">K493DRAFT_309012</name>
</gene>
<feature type="compositionally biased region" description="Basic residues" evidence="1">
    <location>
        <begin position="13"/>
        <end position="30"/>
    </location>
</feature>
<feature type="compositionally biased region" description="Polar residues" evidence="1">
    <location>
        <begin position="110"/>
        <end position="123"/>
    </location>
</feature>
<dbReference type="InParanoid" id="A0A1Y1WTF9"/>